<dbReference type="Gene3D" id="3.40.50.2300">
    <property type="match status" value="1"/>
</dbReference>
<comment type="caution">
    <text evidence="3">The sequence shown here is derived from an EMBL/GenBank/DDBJ whole genome shotgun (WGS) entry which is preliminary data.</text>
</comment>
<protein>
    <submittedName>
        <fullName evidence="3">Response regulator</fullName>
    </submittedName>
</protein>
<reference evidence="4" key="1">
    <citation type="journal article" date="2019" name="Int. J. Syst. Evol. Microbiol.">
        <title>The Global Catalogue of Microorganisms (GCM) 10K type strain sequencing project: providing services to taxonomists for standard genome sequencing and annotation.</title>
        <authorList>
            <consortium name="The Broad Institute Genomics Platform"/>
            <consortium name="The Broad Institute Genome Sequencing Center for Infectious Disease"/>
            <person name="Wu L."/>
            <person name="Ma J."/>
        </authorList>
    </citation>
    <scope>NUCLEOTIDE SEQUENCE [LARGE SCALE GENOMIC DNA]</scope>
    <source>
        <strain evidence="4">CGMCC 4.1469</strain>
    </source>
</reference>
<dbReference type="PANTHER" id="PTHR45566:SF1">
    <property type="entry name" value="HTH-TYPE TRANSCRIPTIONAL REGULATOR YHJB-RELATED"/>
    <property type="match status" value="1"/>
</dbReference>
<dbReference type="InterPro" id="IPR011006">
    <property type="entry name" value="CheY-like_superfamily"/>
</dbReference>
<dbReference type="InterPro" id="IPR051015">
    <property type="entry name" value="EvgA-like"/>
</dbReference>
<sequence length="153" mass="16680">MQQANCHSNRSGKSGVILLVEDHDLYRDVVRAALARYLPQFDLLEADCVAAALPVLHSHHVDIMVIDMTLPDGSAIDLIEKSGYFIQQGIKVIVLSSHSSADMLPVLSRSDVHGFVSKEQGLKTLADTITALRPESDEMALEKVLLMTDPTSA</sequence>
<dbReference type="Proteomes" id="UP001596052">
    <property type="component" value="Unassembled WGS sequence"/>
</dbReference>
<dbReference type="EMBL" id="JBHSMQ010000003">
    <property type="protein sequence ID" value="MFC5455295.1"/>
    <property type="molecule type" value="Genomic_DNA"/>
</dbReference>
<accession>A0ABW0KPS0</accession>
<evidence type="ECO:0000313" key="4">
    <source>
        <dbReference type="Proteomes" id="UP001596052"/>
    </source>
</evidence>
<feature type="domain" description="Response regulatory" evidence="2">
    <location>
        <begin position="16"/>
        <end position="133"/>
    </location>
</feature>
<gene>
    <name evidence="3" type="ORF">ACFQDI_10545</name>
</gene>
<keyword evidence="1" id="KW-0597">Phosphoprotein</keyword>
<dbReference type="PROSITE" id="PS50110">
    <property type="entry name" value="RESPONSE_REGULATORY"/>
    <property type="match status" value="1"/>
</dbReference>
<dbReference type="SUPFAM" id="SSF52172">
    <property type="entry name" value="CheY-like"/>
    <property type="match status" value="1"/>
</dbReference>
<dbReference type="SMART" id="SM00448">
    <property type="entry name" value="REC"/>
    <property type="match status" value="1"/>
</dbReference>
<evidence type="ECO:0000259" key="2">
    <source>
        <dbReference type="PROSITE" id="PS50110"/>
    </source>
</evidence>
<organism evidence="3 4">
    <name type="scientific">Prosthecobacter fluviatilis</name>
    <dbReference type="NCBI Taxonomy" id="445931"/>
    <lineage>
        <taxon>Bacteria</taxon>
        <taxon>Pseudomonadati</taxon>
        <taxon>Verrucomicrobiota</taxon>
        <taxon>Verrucomicrobiia</taxon>
        <taxon>Verrucomicrobiales</taxon>
        <taxon>Verrucomicrobiaceae</taxon>
        <taxon>Prosthecobacter</taxon>
    </lineage>
</organism>
<dbReference type="Pfam" id="PF00072">
    <property type="entry name" value="Response_reg"/>
    <property type="match status" value="1"/>
</dbReference>
<evidence type="ECO:0000313" key="3">
    <source>
        <dbReference type="EMBL" id="MFC5455295.1"/>
    </source>
</evidence>
<dbReference type="RefSeq" id="WP_377166233.1">
    <property type="nucleotide sequence ID" value="NZ_JBHSMQ010000003.1"/>
</dbReference>
<evidence type="ECO:0000256" key="1">
    <source>
        <dbReference type="PROSITE-ProRule" id="PRU00169"/>
    </source>
</evidence>
<name>A0ABW0KPS0_9BACT</name>
<feature type="modified residue" description="4-aspartylphosphate" evidence="1">
    <location>
        <position position="67"/>
    </location>
</feature>
<keyword evidence="4" id="KW-1185">Reference proteome</keyword>
<dbReference type="InterPro" id="IPR001789">
    <property type="entry name" value="Sig_transdc_resp-reg_receiver"/>
</dbReference>
<proteinExistence type="predicted"/>
<dbReference type="PANTHER" id="PTHR45566">
    <property type="entry name" value="HTH-TYPE TRANSCRIPTIONAL REGULATOR YHJB-RELATED"/>
    <property type="match status" value="1"/>
</dbReference>